<feature type="compositionally biased region" description="Basic and acidic residues" evidence="1">
    <location>
        <begin position="185"/>
        <end position="194"/>
    </location>
</feature>
<proteinExistence type="predicted"/>
<comment type="caution">
    <text evidence="2">The sequence shown here is derived from an EMBL/GenBank/DDBJ whole genome shotgun (WGS) entry which is preliminary data.</text>
</comment>
<feature type="compositionally biased region" description="Acidic residues" evidence="1">
    <location>
        <begin position="60"/>
        <end position="75"/>
    </location>
</feature>
<feature type="region of interest" description="Disordered" evidence="1">
    <location>
        <begin position="361"/>
        <end position="390"/>
    </location>
</feature>
<reference evidence="2 3" key="1">
    <citation type="submission" date="2023-08" db="EMBL/GenBank/DDBJ databases">
        <title>Black Yeasts Isolated from many extreme environments.</title>
        <authorList>
            <person name="Coleine C."/>
            <person name="Stajich J.E."/>
            <person name="Selbmann L."/>
        </authorList>
    </citation>
    <scope>NUCLEOTIDE SEQUENCE [LARGE SCALE GENOMIC DNA]</scope>
    <source>
        <strain evidence="2 3">CCFEE 5885</strain>
    </source>
</reference>
<protein>
    <submittedName>
        <fullName evidence="2">Uncharacterized protein</fullName>
    </submittedName>
</protein>
<dbReference type="Proteomes" id="UP001345013">
    <property type="component" value="Unassembled WGS sequence"/>
</dbReference>
<name>A0ABR0K4W4_9EURO</name>
<feature type="compositionally biased region" description="Basic and acidic residues" evidence="1">
    <location>
        <begin position="87"/>
        <end position="107"/>
    </location>
</feature>
<feature type="compositionally biased region" description="Low complexity" evidence="1">
    <location>
        <begin position="33"/>
        <end position="47"/>
    </location>
</feature>
<evidence type="ECO:0000256" key="1">
    <source>
        <dbReference type="SAM" id="MobiDB-lite"/>
    </source>
</evidence>
<gene>
    <name evidence="2" type="ORF">LTR24_006798</name>
</gene>
<dbReference type="EMBL" id="JAVRRG010000092">
    <property type="protein sequence ID" value="KAK5087357.1"/>
    <property type="molecule type" value="Genomic_DNA"/>
</dbReference>
<accession>A0ABR0K4W4</accession>
<evidence type="ECO:0000313" key="3">
    <source>
        <dbReference type="Proteomes" id="UP001345013"/>
    </source>
</evidence>
<feature type="region of interest" description="Disordered" evidence="1">
    <location>
        <begin position="1"/>
        <end position="135"/>
    </location>
</feature>
<evidence type="ECO:0000313" key="2">
    <source>
        <dbReference type="EMBL" id="KAK5087357.1"/>
    </source>
</evidence>
<feature type="compositionally biased region" description="Low complexity" evidence="1">
    <location>
        <begin position="364"/>
        <end position="389"/>
    </location>
</feature>
<feature type="region of interest" description="Disordered" evidence="1">
    <location>
        <begin position="148"/>
        <end position="229"/>
    </location>
</feature>
<sequence>MPTKTPASRKFVPPSSTSGARISGRPGFSSRFLPPSQTPSSSLPRTPFSSTAVRTSGIDIDVDDSGDDDEDEDDELSRYTVSRQHHHTVDTHEAKHDDVDLLPDGHQKGRPGYRPNATQTGQTPSLPPSTAKRRKLAHLISDIDTINNEEESLSSSPPAPTAPQVNEADDQTTQVEIPRSSPEIHYPEEPADPRSRHHTSNNPPLDDSDSHSPVKTIATPKLKTSRFRHPPPFPSAIPLKRPIDQHQPFPSFQSRLLGATTSALRGPHPSLDFTLPDAFSPSRRRGQREYIHGGYAETVRGWVLDVAARAGDGRALAERGKKVEDVGLSYDPHDRRGGTDGRMNVDEILHQDRDGRCAIVKLTGPSNGISPSSSPSPSQRPRPRSAGSGDMWVLINTDSQQTARLNPPGSKLDMLQPGVEIIIKGGEAMRWRVDCGRTLVAGGPSSPGQEGRNALFGLSSGSVQETSVYHVAVFWDVVRP</sequence>
<organism evidence="2 3">
    <name type="scientific">Lithohypha guttulata</name>
    <dbReference type="NCBI Taxonomy" id="1690604"/>
    <lineage>
        <taxon>Eukaryota</taxon>
        <taxon>Fungi</taxon>
        <taxon>Dikarya</taxon>
        <taxon>Ascomycota</taxon>
        <taxon>Pezizomycotina</taxon>
        <taxon>Eurotiomycetes</taxon>
        <taxon>Chaetothyriomycetidae</taxon>
        <taxon>Chaetothyriales</taxon>
        <taxon>Trichomeriaceae</taxon>
        <taxon>Lithohypha</taxon>
    </lineage>
</organism>
<keyword evidence="3" id="KW-1185">Reference proteome</keyword>